<keyword evidence="4" id="KW-0472">Membrane</keyword>
<proteinExistence type="predicted"/>
<evidence type="ECO:0000256" key="4">
    <source>
        <dbReference type="SAM" id="Phobius"/>
    </source>
</evidence>
<evidence type="ECO:0000313" key="5">
    <source>
        <dbReference type="EMBL" id="TRM58600.1"/>
    </source>
</evidence>
<dbReference type="Proteomes" id="UP000320762">
    <property type="component" value="Unassembled WGS sequence"/>
</dbReference>
<name>A0A550C1E3_9AGAR</name>
<feature type="transmembrane region" description="Helical" evidence="4">
    <location>
        <begin position="276"/>
        <end position="300"/>
    </location>
</feature>
<comment type="caution">
    <text evidence="5">The sequence shown here is derived from an EMBL/GenBank/DDBJ whole genome shotgun (WGS) entry which is preliminary data.</text>
</comment>
<accession>A0A550C1E3</accession>
<gene>
    <name evidence="5" type="ORF">BD626DRAFT_181122</name>
</gene>
<evidence type="ECO:0000256" key="3">
    <source>
        <dbReference type="ARBA" id="ARBA00022833"/>
    </source>
</evidence>
<evidence type="ECO:0000256" key="1">
    <source>
        <dbReference type="ARBA" id="ARBA00022723"/>
    </source>
</evidence>
<keyword evidence="4" id="KW-0812">Transmembrane</keyword>
<evidence type="ECO:0000313" key="6">
    <source>
        <dbReference type="Proteomes" id="UP000320762"/>
    </source>
</evidence>
<reference evidence="5 6" key="1">
    <citation type="journal article" date="2019" name="New Phytol.">
        <title>Comparative genomics reveals unique wood-decay strategies and fruiting body development in the Schizophyllaceae.</title>
        <authorList>
            <person name="Almasi E."/>
            <person name="Sahu N."/>
            <person name="Krizsan K."/>
            <person name="Balint B."/>
            <person name="Kovacs G.M."/>
            <person name="Kiss B."/>
            <person name="Cseklye J."/>
            <person name="Drula E."/>
            <person name="Henrissat B."/>
            <person name="Nagy I."/>
            <person name="Chovatia M."/>
            <person name="Adam C."/>
            <person name="LaButti K."/>
            <person name="Lipzen A."/>
            <person name="Riley R."/>
            <person name="Grigoriev I.V."/>
            <person name="Nagy L.G."/>
        </authorList>
    </citation>
    <scope>NUCLEOTIDE SEQUENCE [LARGE SCALE GENOMIC DNA]</scope>
    <source>
        <strain evidence="5 6">NL-1724</strain>
    </source>
</reference>
<dbReference type="AlphaFoldDB" id="A0A550C1E3"/>
<dbReference type="GO" id="GO:0008270">
    <property type="term" value="F:zinc ion binding"/>
    <property type="evidence" value="ECO:0007669"/>
    <property type="project" value="UniProtKB-KW"/>
</dbReference>
<evidence type="ECO:0000256" key="2">
    <source>
        <dbReference type="ARBA" id="ARBA00022771"/>
    </source>
</evidence>
<sequence length="325" mass="36788">MPSCAECLNNMEGLEMYVSEKCKHAICGNCYADLKEAKGDLAVCQCWKCLKSTTLHRAVNFVRVQSPYENIDVRHPANREEAVVAYRKVERMLLDAKPDWSALLGAMEDLHRSSESKLARQDAHITLLADLNAPVDAARSERDAAVAVLEAIAVKAREEQAEVDHRCEELAYCIADAESRERALDATVWREKTRVRLASHERLRESRLFQGAKDRAAVENSRLARRVADERLLQRDMVRRHQARLAAAGRLRQEMESRNLRAALAIFKLFRGSGRVLLALLVLLVVSVQTKFAIEFFFFLKSILWTAGATYGGPSTSYMYEYAKI</sequence>
<dbReference type="EMBL" id="VDMD01000034">
    <property type="protein sequence ID" value="TRM58600.1"/>
    <property type="molecule type" value="Genomic_DNA"/>
</dbReference>
<organism evidence="5 6">
    <name type="scientific">Schizophyllum amplum</name>
    <dbReference type="NCBI Taxonomy" id="97359"/>
    <lineage>
        <taxon>Eukaryota</taxon>
        <taxon>Fungi</taxon>
        <taxon>Dikarya</taxon>
        <taxon>Basidiomycota</taxon>
        <taxon>Agaricomycotina</taxon>
        <taxon>Agaricomycetes</taxon>
        <taxon>Agaricomycetidae</taxon>
        <taxon>Agaricales</taxon>
        <taxon>Schizophyllaceae</taxon>
        <taxon>Schizophyllum</taxon>
    </lineage>
</organism>
<dbReference type="InterPro" id="IPR017907">
    <property type="entry name" value="Znf_RING_CS"/>
</dbReference>
<dbReference type="OrthoDB" id="10419156at2759"/>
<keyword evidence="2" id="KW-0863">Zinc-finger</keyword>
<dbReference type="PROSITE" id="PS00518">
    <property type="entry name" value="ZF_RING_1"/>
    <property type="match status" value="1"/>
</dbReference>
<evidence type="ECO:0008006" key="7">
    <source>
        <dbReference type="Google" id="ProtNLM"/>
    </source>
</evidence>
<protein>
    <recommendedName>
        <fullName evidence="7">RING-type domain-containing protein</fullName>
    </recommendedName>
</protein>
<keyword evidence="3" id="KW-0862">Zinc</keyword>
<dbReference type="SUPFAM" id="SSF57850">
    <property type="entry name" value="RING/U-box"/>
    <property type="match status" value="1"/>
</dbReference>
<keyword evidence="4" id="KW-1133">Transmembrane helix</keyword>
<keyword evidence="6" id="KW-1185">Reference proteome</keyword>
<keyword evidence="1" id="KW-0479">Metal-binding</keyword>